<sequence>MDPTTLITFLFRAPPGIRAVELLGSWDNFRQPYVMHHDRRRGHGAWSGCFKFENIMFDGNINGDLVVNTRPRRGGLKQGGTYWYYYRLNYDVDAFDDGKEYTTGCPLLPGQPVNVIEVPIEMMPPPSRRQSACLGFDNVEGTLASLKSMPRYALNRPQQTMDPDTKFAALEPPPVSKVHGRCVSDLALSGRLQGTPPLLAEAQVSPAESSAKEIAQSETRRSSENKSAYRSIYSGGWRSRASSDAQSSISNGHPDEASNANFDNPNPLRSFPMPADGNVSAVAPTFEHFNFDFRAASSPHDEAPSPLAEDNGEDDDDDDSKYGPLSIRDVQMYGSRPTTSYSNSSQDFWRPRVHSIVSGENQQRWSEAPQGTAGSQAPGDGCGTPLASDNVWSPTFSAATVSSSGGGMNTPFRLSAGYNHNDAQATHDDHRDHHLASSDASGRSSAVRIASADASPREEPPSMDHDIHRTLTFGAYALPLPALESVQSLGKVSTNTGSLRGTISPLPLQSFLPEISTGSMADDIFNELGYLSESIS</sequence>
<feature type="region of interest" description="Disordered" evidence="1">
    <location>
        <begin position="412"/>
        <end position="465"/>
    </location>
</feature>
<feature type="compositionally biased region" description="Acidic residues" evidence="1">
    <location>
        <begin position="310"/>
        <end position="319"/>
    </location>
</feature>
<feature type="compositionally biased region" description="Low complexity" evidence="1">
    <location>
        <begin position="238"/>
        <end position="250"/>
    </location>
</feature>
<feature type="compositionally biased region" description="Basic and acidic residues" evidence="1">
    <location>
        <begin position="425"/>
        <end position="436"/>
    </location>
</feature>
<evidence type="ECO:0000256" key="1">
    <source>
        <dbReference type="SAM" id="MobiDB-lite"/>
    </source>
</evidence>
<accession>A0A6G1L3C2</accession>
<evidence type="ECO:0000313" key="3">
    <source>
        <dbReference type="Proteomes" id="UP000799436"/>
    </source>
</evidence>
<protein>
    <submittedName>
        <fullName evidence="2">Uncharacterized protein</fullName>
    </submittedName>
</protein>
<dbReference type="Proteomes" id="UP000799436">
    <property type="component" value="Unassembled WGS sequence"/>
</dbReference>
<keyword evidence="3" id="KW-1185">Reference proteome</keyword>
<feature type="region of interest" description="Disordered" evidence="1">
    <location>
        <begin position="201"/>
        <end position="276"/>
    </location>
</feature>
<feature type="region of interest" description="Disordered" evidence="1">
    <location>
        <begin position="359"/>
        <end position="389"/>
    </location>
</feature>
<organism evidence="2 3">
    <name type="scientific">Teratosphaeria nubilosa</name>
    <dbReference type="NCBI Taxonomy" id="161662"/>
    <lineage>
        <taxon>Eukaryota</taxon>
        <taxon>Fungi</taxon>
        <taxon>Dikarya</taxon>
        <taxon>Ascomycota</taxon>
        <taxon>Pezizomycotina</taxon>
        <taxon>Dothideomycetes</taxon>
        <taxon>Dothideomycetidae</taxon>
        <taxon>Mycosphaerellales</taxon>
        <taxon>Teratosphaeriaceae</taxon>
        <taxon>Teratosphaeria</taxon>
    </lineage>
</organism>
<dbReference type="AlphaFoldDB" id="A0A6G1L3C2"/>
<dbReference type="PANTHER" id="PTHR40625:SF1">
    <property type="entry name" value="AMP-ACTIVATED PROTEIN KINASE GLYCOGEN-BINDING DOMAIN-CONTAINING PROTEIN"/>
    <property type="match status" value="1"/>
</dbReference>
<dbReference type="OrthoDB" id="5422351at2759"/>
<evidence type="ECO:0000313" key="2">
    <source>
        <dbReference type="EMBL" id="KAF2767367.1"/>
    </source>
</evidence>
<dbReference type="EMBL" id="ML995857">
    <property type="protein sequence ID" value="KAF2767367.1"/>
    <property type="molecule type" value="Genomic_DNA"/>
</dbReference>
<reference evidence="2" key="1">
    <citation type="journal article" date="2020" name="Stud. Mycol.">
        <title>101 Dothideomycetes genomes: a test case for predicting lifestyles and emergence of pathogens.</title>
        <authorList>
            <person name="Haridas S."/>
            <person name="Albert R."/>
            <person name="Binder M."/>
            <person name="Bloem J."/>
            <person name="Labutti K."/>
            <person name="Salamov A."/>
            <person name="Andreopoulos B."/>
            <person name="Baker S."/>
            <person name="Barry K."/>
            <person name="Bills G."/>
            <person name="Bluhm B."/>
            <person name="Cannon C."/>
            <person name="Castanera R."/>
            <person name="Culley D."/>
            <person name="Daum C."/>
            <person name="Ezra D."/>
            <person name="Gonzalez J."/>
            <person name="Henrissat B."/>
            <person name="Kuo A."/>
            <person name="Liang C."/>
            <person name="Lipzen A."/>
            <person name="Lutzoni F."/>
            <person name="Magnuson J."/>
            <person name="Mondo S."/>
            <person name="Nolan M."/>
            <person name="Ohm R."/>
            <person name="Pangilinan J."/>
            <person name="Park H.-J."/>
            <person name="Ramirez L."/>
            <person name="Alfaro M."/>
            <person name="Sun H."/>
            <person name="Tritt A."/>
            <person name="Yoshinaga Y."/>
            <person name="Zwiers L.-H."/>
            <person name="Turgeon B."/>
            <person name="Goodwin S."/>
            <person name="Spatafora J."/>
            <person name="Crous P."/>
            <person name="Grigoriev I."/>
        </authorList>
    </citation>
    <scope>NUCLEOTIDE SEQUENCE</scope>
    <source>
        <strain evidence="2">CBS 116005</strain>
    </source>
</reference>
<gene>
    <name evidence="2" type="ORF">EJ03DRAFT_329266</name>
</gene>
<feature type="compositionally biased region" description="Polar residues" evidence="1">
    <location>
        <begin position="336"/>
        <end position="347"/>
    </location>
</feature>
<proteinExistence type="predicted"/>
<dbReference type="PANTHER" id="PTHR40625">
    <property type="entry name" value="GTP-BINDING PROTEIN ESDC-RELATED"/>
    <property type="match status" value="1"/>
</dbReference>
<feature type="compositionally biased region" description="Basic and acidic residues" evidence="1">
    <location>
        <begin position="455"/>
        <end position="465"/>
    </location>
</feature>
<feature type="region of interest" description="Disordered" evidence="1">
    <location>
        <begin position="296"/>
        <end position="347"/>
    </location>
</feature>
<name>A0A6G1L3C2_9PEZI</name>